<dbReference type="Proteomes" id="UP001428290">
    <property type="component" value="Unassembled WGS sequence"/>
</dbReference>
<dbReference type="EMBL" id="BAABRU010000003">
    <property type="protein sequence ID" value="GAA5527362.1"/>
    <property type="molecule type" value="Genomic_DNA"/>
</dbReference>
<dbReference type="Gene3D" id="3.90.1200.10">
    <property type="match status" value="1"/>
</dbReference>
<name>A0ABP9WVZ8_9CHLR</name>
<dbReference type="InterPro" id="IPR002575">
    <property type="entry name" value="Aminoglycoside_PTrfase"/>
</dbReference>
<evidence type="ECO:0000313" key="3">
    <source>
        <dbReference type="Proteomes" id="UP001428290"/>
    </source>
</evidence>
<keyword evidence="3" id="KW-1185">Reference proteome</keyword>
<dbReference type="PROSITE" id="PS50011">
    <property type="entry name" value="PROTEIN_KINASE_DOM"/>
    <property type="match status" value="1"/>
</dbReference>
<dbReference type="InterPro" id="IPR011009">
    <property type="entry name" value="Kinase-like_dom_sf"/>
</dbReference>
<gene>
    <name evidence="2" type="ORF">Hgul01_01146</name>
</gene>
<evidence type="ECO:0000259" key="1">
    <source>
        <dbReference type="PROSITE" id="PS50011"/>
    </source>
</evidence>
<sequence length="336" mass="38629">MTIMLLSDHRAFPALRDQALPSLGIFTLHPTFNVEPIMNTPSVQRVHEAHSGVHVVIKSFEHKTGLDGRRFLPTYSRTLLNREATTLAQLHALGFAQAPYLVPRPLATDPERLLLITEWLPGQSWGTILETTLQTRNLGPLMAYVNTITGWLATLHRRTATTDKIDVTNAWEYWEKLLRQLREQELLNHAALANLRMLQVHWQASDMLHQGLRSMIHGDATPANMLFTAPEELALIDWERSRHDDPAIDIGCMVAELKHAFFNVTGDPTAAEWLIRRVYDRYGLLSDFDQEEFAAFTQRGQFYMGCYLLRIARNEWFSWEYRQRLVAEAQACLVVR</sequence>
<accession>A0ABP9WVZ8</accession>
<evidence type="ECO:0000313" key="2">
    <source>
        <dbReference type="EMBL" id="GAA5527362.1"/>
    </source>
</evidence>
<feature type="domain" description="Protein kinase" evidence="1">
    <location>
        <begin position="32"/>
        <end position="336"/>
    </location>
</feature>
<proteinExistence type="predicted"/>
<dbReference type="SUPFAM" id="SSF56112">
    <property type="entry name" value="Protein kinase-like (PK-like)"/>
    <property type="match status" value="1"/>
</dbReference>
<dbReference type="Pfam" id="PF01636">
    <property type="entry name" value="APH"/>
    <property type="match status" value="1"/>
</dbReference>
<reference evidence="2 3" key="1">
    <citation type="submission" date="2024-02" db="EMBL/GenBank/DDBJ databases">
        <title>Herpetosiphon gulosus NBRC 112829.</title>
        <authorList>
            <person name="Ichikawa N."/>
            <person name="Katano-Makiyama Y."/>
            <person name="Hidaka K."/>
        </authorList>
    </citation>
    <scope>NUCLEOTIDE SEQUENCE [LARGE SCALE GENOMIC DNA]</scope>
    <source>
        <strain evidence="2 3">NBRC 112829</strain>
    </source>
</reference>
<dbReference type="InterPro" id="IPR000719">
    <property type="entry name" value="Prot_kinase_dom"/>
</dbReference>
<dbReference type="RefSeq" id="WP_345720999.1">
    <property type="nucleotide sequence ID" value="NZ_BAABRU010000003.1"/>
</dbReference>
<organism evidence="2 3">
    <name type="scientific">Herpetosiphon gulosus</name>
    <dbReference type="NCBI Taxonomy" id="1973496"/>
    <lineage>
        <taxon>Bacteria</taxon>
        <taxon>Bacillati</taxon>
        <taxon>Chloroflexota</taxon>
        <taxon>Chloroflexia</taxon>
        <taxon>Herpetosiphonales</taxon>
        <taxon>Herpetosiphonaceae</taxon>
        <taxon>Herpetosiphon</taxon>
    </lineage>
</organism>
<protein>
    <recommendedName>
        <fullName evidence="1">Protein kinase domain-containing protein</fullName>
    </recommendedName>
</protein>
<comment type="caution">
    <text evidence="2">The sequence shown here is derived from an EMBL/GenBank/DDBJ whole genome shotgun (WGS) entry which is preliminary data.</text>
</comment>